<dbReference type="RefSeq" id="WP_344159165.1">
    <property type="nucleotide sequence ID" value="NZ_BAAAPC010000001.1"/>
</dbReference>
<evidence type="ECO:0000313" key="3">
    <source>
        <dbReference type="Proteomes" id="UP001501585"/>
    </source>
</evidence>
<name>A0ABP5DEM6_9ACTN</name>
<feature type="region of interest" description="Disordered" evidence="1">
    <location>
        <begin position="109"/>
        <end position="162"/>
    </location>
</feature>
<feature type="region of interest" description="Disordered" evidence="1">
    <location>
        <begin position="1"/>
        <end position="40"/>
    </location>
</feature>
<feature type="compositionally biased region" description="Basic and acidic residues" evidence="1">
    <location>
        <begin position="137"/>
        <end position="148"/>
    </location>
</feature>
<accession>A0ABP5DEM6</accession>
<keyword evidence="3" id="KW-1185">Reference proteome</keyword>
<comment type="caution">
    <text evidence="2">The sequence shown here is derived from an EMBL/GenBank/DDBJ whole genome shotgun (WGS) entry which is preliminary data.</text>
</comment>
<dbReference type="EMBL" id="BAAAPC010000001">
    <property type="protein sequence ID" value="GAA1978929.1"/>
    <property type="molecule type" value="Genomic_DNA"/>
</dbReference>
<evidence type="ECO:0000313" key="2">
    <source>
        <dbReference type="EMBL" id="GAA1978929.1"/>
    </source>
</evidence>
<evidence type="ECO:0000256" key="1">
    <source>
        <dbReference type="SAM" id="MobiDB-lite"/>
    </source>
</evidence>
<gene>
    <name evidence="2" type="ORF">GCM10009799_00100</name>
</gene>
<proteinExistence type="predicted"/>
<reference evidence="3" key="1">
    <citation type="journal article" date="2019" name="Int. J. Syst. Evol. Microbiol.">
        <title>The Global Catalogue of Microorganisms (GCM) 10K type strain sequencing project: providing services to taxonomists for standard genome sequencing and annotation.</title>
        <authorList>
            <consortium name="The Broad Institute Genomics Platform"/>
            <consortium name="The Broad Institute Genome Sequencing Center for Infectious Disease"/>
            <person name="Wu L."/>
            <person name="Ma J."/>
        </authorList>
    </citation>
    <scope>NUCLEOTIDE SEQUENCE [LARGE SCALE GENOMIC DNA]</scope>
    <source>
        <strain evidence="3">JCM 15313</strain>
    </source>
</reference>
<sequence>MCHGLTRTKLAPSERTADEQAELGWRGRRRATAQDPPPRARIVLARAQTGTDGRAPSPQPHIAREVDAHVEYEFLDPAIAAVGVTDADADAERPGLDCDCRVRGLEDVPRSTTATPATCPGRPSAPPEVDAPWIPAHNDRCRHADRPSRPHPRQRGCRGSVDTGGMAWTRLAPRCPLPNDVAGTPVSARQCTVV</sequence>
<dbReference type="Proteomes" id="UP001501585">
    <property type="component" value="Unassembled WGS sequence"/>
</dbReference>
<organism evidence="2 3">
    <name type="scientific">Nocardiopsis rhodophaea</name>
    <dbReference type="NCBI Taxonomy" id="280238"/>
    <lineage>
        <taxon>Bacteria</taxon>
        <taxon>Bacillati</taxon>
        <taxon>Actinomycetota</taxon>
        <taxon>Actinomycetes</taxon>
        <taxon>Streptosporangiales</taxon>
        <taxon>Nocardiopsidaceae</taxon>
        <taxon>Nocardiopsis</taxon>
    </lineage>
</organism>
<protein>
    <submittedName>
        <fullName evidence="2">Uncharacterized protein</fullName>
    </submittedName>
</protein>